<feature type="transmembrane region" description="Helical" evidence="1">
    <location>
        <begin position="56"/>
        <end position="76"/>
    </location>
</feature>
<dbReference type="Proteomes" id="UP000294498">
    <property type="component" value="Unassembled WGS sequence"/>
</dbReference>
<evidence type="ECO:0000256" key="1">
    <source>
        <dbReference type="SAM" id="Phobius"/>
    </source>
</evidence>
<evidence type="ECO:0000313" key="3">
    <source>
        <dbReference type="Proteomes" id="UP000294498"/>
    </source>
</evidence>
<dbReference type="RefSeq" id="WP_133989658.1">
    <property type="nucleotide sequence ID" value="NZ_SODV01000001.1"/>
</dbReference>
<accession>A0A4R8DPE6</accession>
<feature type="transmembrane region" description="Helical" evidence="1">
    <location>
        <begin position="150"/>
        <end position="169"/>
    </location>
</feature>
<organism evidence="2 3">
    <name type="scientific">Dinghuibacter silviterrae</name>
    <dbReference type="NCBI Taxonomy" id="1539049"/>
    <lineage>
        <taxon>Bacteria</taxon>
        <taxon>Pseudomonadati</taxon>
        <taxon>Bacteroidota</taxon>
        <taxon>Chitinophagia</taxon>
        <taxon>Chitinophagales</taxon>
        <taxon>Chitinophagaceae</taxon>
        <taxon>Dinghuibacter</taxon>
    </lineage>
</organism>
<dbReference type="AlphaFoldDB" id="A0A4R8DPE6"/>
<reference evidence="2 3" key="1">
    <citation type="submission" date="2019-03" db="EMBL/GenBank/DDBJ databases">
        <title>Genomic Encyclopedia of Type Strains, Phase IV (KMG-IV): sequencing the most valuable type-strain genomes for metagenomic binning, comparative biology and taxonomic classification.</title>
        <authorList>
            <person name="Goeker M."/>
        </authorList>
    </citation>
    <scope>NUCLEOTIDE SEQUENCE [LARGE SCALE GENOMIC DNA]</scope>
    <source>
        <strain evidence="2 3">DSM 100059</strain>
    </source>
</reference>
<feature type="transmembrane region" description="Helical" evidence="1">
    <location>
        <begin position="108"/>
        <end position="130"/>
    </location>
</feature>
<comment type="caution">
    <text evidence="2">The sequence shown here is derived from an EMBL/GenBank/DDBJ whole genome shotgun (WGS) entry which is preliminary data.</text>
</comment>
<gene>
    <name evidence="2" type="ORF">EDB95_0174</name>
</gene>
<protein>
    <recommendedName>
        <fullName evidence="4">ABC-2 family transporter</fullName>
    </recommendedName>
</protein>
<feature type="transmembrane region" description="Helical" evidence="1">
    <location>
        <begin position="181"/>
        <end position="201"/>
    </location>
</feature>
<sequence length="263" mass="29765">MQATFSFQRLGLLIRKQWAERARLYSLMMAAVTGLLIIAFILWWCASDQTLYVEPLFIFFFVGLFLGGCIMAGMSFSELSGRTTGIYYLGVPATHGEKLVCGILFSQVFFNAAYILIFFLIRAAAFGLVATNPRLHLAHLPNFVGIGIPLFRWYLSLLYVAVQTLYLLGSVYFERFAFVKTTVTGAVTIVAFVLFMGYVVLPITKGENVSFADLGVVRMNNGYGEMLFTFPLWLSKVLLFVGRYIWAPVFWVAAYFRLKEKEI</sequence>
<dbReference type="EMBL" id="SODV01000001">
    <property type="protein sequence ID" value="TDW99166.1"/>
    <property type="molecule type" value="Genomic_DNA"/>
</dbReference>
<name>A0A4R8DPE6_9BACT</name>
<proteinExistence type="predicted"/>
<feature type="transmembrane region" description="Helical" evidence="1">
    <location>
        <begin position="237"/>
        <end position="258"/>
    </location>
</feature>
<feature type="transmembrane region" description="Helical" evidence="1">
    <location>
        <begin position="24"/>
        <end position="44"/>
    </location>
</feature>
<dbReference type="OrthoDB" id="1523880at2"/>
<keyword evidence="1" id="KW-0812">Transmembrane</keyword>
<keyword evidence="1" id="KW-1133">Transmembrane helix</keyword>
<evidence type="ECO:0008006" key="4">
    <source>
        <dbReference type="Google" id="ProtNLM"/>
    </source>
</evidence>
<evidence type="ECO:0000313" key="2">
    <source>
        <dbReference type="EMBL" id="TDW99166.1"/>
    </source>
</evidence>
<keyword evidence="3" id="KW-1185">Reference proteome</keyword>
<keyword evidence="1" id="KW-0472">Membrane</keyword>